<protein>
    <submittedName>
        <fullName evidence="2">Uncharacterized protein</fullName>
    </submittedName>
</protein>
<feature type="compositionally biased region" description="Basic residues" evidence="1">
    <location>
        <begin position="36"/>
        <end position="45"/>
    </location>
</feature>
<keyword evidence="3" id="KW-1185">Reference proteome</keyword>
<feature type="compositionally biased region" description="Basic and acidic residues" evidence="1">
    <location>
        <begin position="48"/>
        <end position="62"/>
    </location>
</feature>
<dbReference type="HOGENOM" id="CLU_1806474_0_0_1"/>
<dbReference type="AlphaFoldDB" id="A0A0C9YA50"/>
<name>A0A0C9YA50_9AGAR</name>
<feature type="compositionally biased region" description="Polar residues" evidence="1">
    <location>
        <begin position="1"/>
        <end position="19"/>
    </location>
</feature>
<organism evidence="2 3">
    <name type="scientific">Laccaria amethystina LaAM-08-1</name>
    <dbReference type="NCBI Taxonomy" id="1095629"/>
    <lineage>
        <taxon>Eukaryota</taxon>
        <taxon>Fungi</taxon>
        <taxon>Dikarya</taxon>
        <taxon>Basidiomycota</taxon>
        <taxon>Agaricomycotina</taxon>
        <taxon>Agaricomycetes</taxon>
        <taxon>Agaricomycetidae</taxon>
        <taxon>Agaricales</taxon>
        <taxon>Agaricineae</taxon>
        <taxon>Hydnangiaceae</taxon>
        <taxon>Laccaria</taxon>
    </lineage>
</organism>
<feature type="compositionally biased region" description="Basic residues" evidence="1">
    <location>
        <begin position="108"/>
        <end position="120"/>
    </location>
</feature>
<dbReference type="Proteomes" id="UP000054477">
    <property type="component" value="Unassembled WGS sequence"/>
</dbReference>
<feature type="compositionally biased region" description="Basic and acidic residues" evidence="1">
    <location>
        <begin position="121"/>
        <end position="136"/>
    </location>
</feature>
<evidence type="ECO:0000313" key="3">
    <source>
        <dbReference type="Proteomes" id="UP000054477"/>
    </source>
</evidence>
<evidence type="ECO:0000313" key="2">
    <source>
        <dbReference type="EMBL" id="KIK04903.1"/>
    </source>
</evidence>
<feature type="region of interest" description="Disordered" evidence="1">
    <location>
        <begin position="1"/>
        <end position="143"/>
    </location>
</feature>
<reference evidence="2 3" key="1">
    <citation type="submission" date="2014-04" db="EMBL/GenBank/DDBJ databases">
        <authorList>
            <consortium name="DOE Joint Genome Institute"/>
            <person name="Kuo A."/>
            <person name="Kohler A."/>
            <person name="Nagy L.G."/>
            <person name="Floudas D."/>
            <person name="Copeland A."/>
            <person name="Barry K.W."/>
            <person name="Cichocki N."/>
            <person name="Veneault-Fourrey C."/>
            <person name="LaButti K."/>
            <person name="Lindquist E.A."/>
            <person name="Lipzen A."/>
            <person name="Lundell T."/>
            <person name="Morin E."/>
            <person name="Murat C."/>
            <person name="Sun H."/>
            <person name="Tunlid A."/>
            <person name="Henrissat B."/>
            <person name="Grigoriev I.V."/>
            <person name="Hibbett D.S."/>
            <person name="Martin F."/>
            <person name="Nordberg H.P."/>
            <person name="Cantor M.N."/>
            <person name="Hua S.X."/>
        </authorList>
    </citation>
    <scope>NUCLEOTIDE SEQUENCE [LARGE SCALE GENOMIC DNA]</scope>
    <source>
        <strain evidence="2 3">LaAM-08-1</strain>
    </source>
</reference>
<gene>
    <name evidence="2" type="ORF">K443DRAFT_4257</name>
</gene>
<dbReference type="EMBL" id="KN838565">
    <property type="protein sequence ID" value="KIK04903.1"/>
    <property type="molecule type" value="Genomic_DNA"/>
</dbReference>
<accession>A0A0C9YA50</accession>
<feature type="compositionally biased region" description="Low complexity" evidence="1">
    <location>
        <begin position="64"/>
        <end position="80"/>
    </location>
</feature>
<proteinExistence type="predicted"/>
<evidence type="ECO:0000256" key="1">
    <source>
        <dbReference type="SAM" id="MobiDB-lite"/>
    </source>
</evidence>
<sequence>MSAPTSQPRRSARRNTNTALDLESEPDSAPQPVKSPKPKKGHKQIHSNADEVASKCKKKDEQDNNNTTDNESNASSNNTTGGDDMSGEKGRVGQGSGQGGKAAPLRGKGGKRGGKGKGRKTHAERAVEDDAEDAKGSSKKLTP</sequence>
<reference evidence="3" key="2">
    <citation type="submission" date="2015-01" db="EMBL/GenBank/DDBJ databases">
        <title>Evolutionary Origins and Diversification of the Mycorrhizal Mutualists.</title>
        <authorList>
            <consortium name="DOE Joint Genome Institute"/>
            <consortium name="Mycorrhizal Genomics Consortium"/>
            <person name="Kohler A."/>
            <person name="Kuo A."/>
            <person name="Nagy L.G."/>
            <person name="Floudas D."/>
            <person name="Copeland A."/>
            <person name="Barry K.W."/>
            <person name="Cichocki N."/>
            <person name="Veneault-Fourrey C."/>
            <person name="LaButti K."/>
            <person name="Lindquist E.A."/>
            <person name="Lipzen A."/>
            <person name="Lundell T."/>
            <person name="Morin E."/>
            <person name="Murat C."/>
            <person name="Riley R."/>
            <person name="Ohm R."/>
            <person name="Sun H."/>
            <person name="Tunlid A."/>
            <person name="Henrissat B."/>
            <person name="Grigoriev I.V."/>
            <person name="Hibbett D.S."/>
            <person name="Martin F."/>
        </authorList>
    </citation>
    <scope>NUCLEOTIDE SEQUENCE [LARGE SCALE GENOMIC DNA]</scope>
    <source>
        <strain evidence="3">LaAM-08-1</strain>
    </source>
</reference>